<dbReference type="EMBL" id="SDMP01000004">
    <property type="protein sequence ID" value="RYR62124.1"/>
    <property type="molecule type" value="Genomic_DNA"/>
</dbReference>
<gene>
    <name evidence="1" type="ORF">Ahy_A04g019485</name>
</gene>
<comment type="caution">
    <text evidence="1">The sequence shown here is derived from an EMBL/GenBank/DDBJ whole genome shotgun (WGS) entry which is preliminary data.</text>
</comment>
<protein>
    <submittedName>
        <fullName evidence="1">Uncharacterized protein</fullName>
    </submittedName>
</protein>
<dbReference type="Proteomes" id="UP000289738">
    <property type="component" value="Chromosome A04"/>
</dbReference>
<accession>A0A445DG24</accession>
<sequence length="64" mass="7525">MEPAQWVENAESIVPFLRVFSDATVRISDTLYVISDMFMTKSCDPVYFSTMSMAERIRVKYEKY</sequence>
<reference evidence="1 2" key="1">
    <citation type="submission" date="2019-01" db="EMBL/GenBank/DDBJ databases">
        <title>Sequencing of cultivated peanut Arachis hypogaea provides insights into genome evolution and oil improvement.</title>
        <authorList>
            <person name="Chen X."/>
        </authorList>
    </citation>
    <scope>NUCLEOTIDE SEQUENCE [LARGE SCALE GENOMIC DNA]</scope>
    <source>
        <strain evidence="2">cv. Fuhuasheng</strain>
        <tissue evidence="1">Leaves</tissue>
    </source>
</reference>
<dbReference type="AlphaFoldDB" id="A0A445DG24"/>
<keyword evidence="2" id="KW-1185">Reference proteome</keyword>
<proteinExistence type="predicted"/>
<name>A0A445DG24_ARAHY</name>
<evidence type="ECO:0000313" key="2">
    <source>
        <dbReference type="Proteomes" id="UP000289738"/>
    </source>
</evidence>
<organism evidence="1 2">
    <name type="scientific">Arachis hypogaea</name>
    <name type="common">Peanut</name>
    <dbReference type="NCBI Taxonomy" id="3818"/>
    <lineage>
        <taxon>Eukaryota</taxon>
        <taxon>Viridiplantae</taxon>
        <taxon>Streptophyta</taxon>
        <taxon>Embryophyta</taxon>
        <taxon>Tracheophyta</taxon>
        <taxon>Spermatophyta</taxon>
        <taxon>Magnoliopsida</taxon>
        <taxon>eudicotyledons</taxon>
        <taxon>Gunneridae</taxon>
        <taxon>Pentapetalae</taxon>
        <taxon>rosids</taxon>
        <taxon>fabids</taxon>
        <taxon>Fabales</taxon>
        <taxon>Fabaceae</taxon>
        <taxon>Papilionoideae</taxon>
        <taxon>50 kb inversion clade</taxon>
        <taxon>dalbergioids sensu lato</taxon>
        <taxon>Dalbergieae</taxon>
        <taxon>Pterocarpus clade</taxon>
        <taxon>Arachis</taxon>
    </lineage>
</organism>
<evidence type="ECO:0000313" key="1">
    <source>
        <dbReference type="EMBL" id="RYR62124.1"/>
    </source>
</evidence>